<feature type="compositionally biased region" description="Basic and acidic residues" evidence="1">
    <location>
        <begin position="657"/>
        <end position="672"/>
    </location>
</feature>
<organism evidence="2">
    <name type="scientific">Desulfobacca acetoxidans</name>
    <dbReference type="NCBI Taxonomy" id="60893"/>
    <lineage>
        <taxon>Bacteria</taxon>
        <taxon>Pseudomonadati</taxon>
        <taxon>Thermodesulfobacteriota</taxon>
        <taxon>Desulfobaccia</taxon>
        <taxon>Desulfobaccales</taxon>
        <taxon>Desulfobaccaceae</taxon>
        <taxon>Desulfobacca</taxon>
    </lineage>
</organism>
<feature type="compositionally biased region" description="Low complexity" evidence="1">
    <location>
        <begin position="610"/>
        <end position="631"/>
    </location>
</feature>
<feature type="compositionally biased region" description="Basic and acidic residues" evidence="1">
    <location>
        <begin position="544"/>
        <end position="562"/>
    </location>
</feature>
<reference evidence="2" key="1">
    <citation type="journal article" date="2020" name="mSystems">
        <title>Genome- and Community-Level Interaction Insights into Carbon Utilization and Element Cycling Functions of Hydrothermarchaeota in Hydrothermal Sediment.</title>
        <authorList>
            <person name="Zhou Z."/>
            <person name="Liu Y."/>
            <person name="Xu W."/>
            <person name="Pan J."/>
            <person name="Luo Z.H."/>
            <person name="Li M."/>
        </authorList>
    </citation>
    <scope>NUCLEOTIDE SEQUENCE [LARGE SCALE GENOMIC DNA]</scope>
    <source>
        <strain evidence="2">SpSt-776</strain>
    </source>
</reference>
<accession>A0A7C3SJA3</accession>
<feature type="region of interest" description="Disordered" evidence="1">
    <location>
        <begin position="349"/>
        <end position="688"/>
    </location>
</feature>
<proteinExistence type="predicted"/>
<dbReference type="AlphaFoldDB" id="A0A7C3SJA3"/>
<feature type="compositionally biased region" description="Low complexity" evidence="1">
    <location>
        <begin position="577"/>
        <end position="603"/>
    </location>
</feature>
<dbReference type="EMBL" id="DTHB01000048">
    <property type="protein sequence ID" value="HGB14964.1"/>
    <property type="molecule type" value="Genomic_DNA"/>
</dbReference>
<dbReference type="InterPro" id="IPR046535">
    <property type="entry name" value="DUF6600"/>
</dbReference>
<name>A0A7C3SJA3_9BACT</name>
<sequence length="688" mass="77502">MKSKQRFRIVVFIVALAVIGAGAPLLPQPAQASYEDAAIFYDELAPHGTWVDYDKYGPVWYPSRVEEDWRPYTNGRWIPSEQGYLFETEEPWGWATYHYGNWMPTENYGWVWVPGRTWYPNTVAWRNSPENLPVDTSYIGWAPIPPPNYVPPPAYAPPGYYGGPTGSVLDLLTAPFWIFAQASRFLLGFGQPYTPAYSYYGCGCLAPVSYVPVIYPTTVVVRTWYYPSYYQPVYFGGGSAMGAYFWGPPVTYVSRVTRIDHVTINNYIQRVHVNHVRGGWPDTVVFNRNPHLRKIVPVENPVQLSRIKPMPVRNVDQAVRHLGNPGAIVQPAGLKPLDRTHLPKATVMPARQVSPDRPQRVRGMDLPQRAQQQVTPQMAERLKSFRPAGAEGPAGPGAPGRGLGVAPQGPQKGFVGGPQDVRGRRVGPGEGPGVRRGPVEGFQGPAEHGVRRGPVEPPEGAKGVRRGPVSPEAIQAPGGVKRGPEQGPGVRRGPVEGFQEQPGGIRRGPGEGPGVRRGPVAPEGFQPPGTSRQQGPSAGVPLPEEQRRRLPKEQLQHMEMQHQRLQRFGPSQPQQPPQQIRQQQEQQRRMQMQQQQQMRLQQEQQRRQEQQQLRQQQEQQRQMMQQQQQMRRQQEQQRRQQQIRPPQEQSRPPQTRPEVRHAQAQSSKKDRPAQQAQGHGRPPVFGER</sequence>
<feature type="compositionally biased region" description="Low complexity" evidence="1">
    <location>
        <begin position="639"/>
        <end position="653"/>
    </location>
</feature>
<evidence type="ECO:0000313" key="2">
    <source>
        <dbReference type="EMBL" id="HGB14964.1"/>
    </source>
</evidence>
<gene>
    <name evidence="2" type="ORF">ENV62_07000</name>
</gene>
<feature type="compositionally biased region" description="Gly residues" evidence="1">
    <location>
        <begin position="392"/>
        <end position="403"/>
    </location>
</feature>
<dbReference type="Pfam" id="PF20245">
    <property type="entry name" value="DUF6600"/>
    <property type="match status" value="1"/>
</dbReference>
<comment type="caution">
    <text evidence="2">The sequence shown here is derived from an EMBL/GenBank/DDBJ whole genome shotgun (WGS) entry which is preliminary data.</text>
</comment>
<evidence type="ECO:0000256" key="1">
    <source>
        <dbReference type="SAM" id="MobiDB-lite"/>
    </source>
</evidence>
<protein>
    <submittedName>
        <fullName evidence="2">Uncharacterized protein</fullName>
    </submittedName>
</protein>
<feature type="compositionally biased region" description="Gly residues" evidence="1">
    <location>
        <begin position="505"/>
        <end position="515"/>
    </location>
</feature>